<evidence type="ECO:0000256" key="3">
    <source>
        <dbReference type="ARBA" id="ARBA00022723"/>
    </source>
</evidence>
<evidence type="ECO:0000256" key="5">
    <source>
        <dbReference type="ARBA" id="ARBA00022833"/>
    </source>
</evidence>
<dbReference type="RefSeq" id="WP_386059021.1">
    <property type="nucleotide sequence ID" value="NZ_JBHLTQ010000001.1"/>
</dbReference>
<evidence type="ECO:0000313" key="11">
    <source>
        <dbReference type="Proteomes" id="UP001589832"/>
    </source>
</evidence>
<dbReference type="Gene3D" id="3.40.630.10">
    <property type="entry name" value="Zn peptidases"/>
    <property type="match status" value="1"/>
</dbReference>
<comment type="cofactor">
    <cofactor evidence="1">
        <name>Zn(2+)</name>
        <dbReference type="ChEBI" id="CHEBI:29105"/>
    </cofactor>
</comment>
<feature type="signal peptide" evidence="8">
    <location>
        <begin position="1"/>
        <end position="20"/>
    </location>
</feature>
<reference evidence="10 11" key="1">
    <citation type="submission" date="2024-09" db="EMBL/GenBank/DDBJ databases">
        <authorList>
            <person name="Sun Q."/>
            <person name="Mori K."/>
        </authorList>
    </citation>
    <scope>NUCLEOTIDE SEQUENCE [LARGE SCALE GENOMIC DNA]</scope>
    <source>
        <strain evidence="10 11">NCAIM B.02481</strain>
    </source>
</reference>
<evidence type="ECO:0000256" key="1">
    <source>
        <dbReference type="ARBA" id="ARBA00001947"/>
    </source>
</evidence>
<dbReference type="PANTHER" id="PTHR11532">
    <property type="entry name" value="PROTEASE M14 CARBOXYPEPTIDASE"/>
    <property type="match status" value="1"/>
</dbReference>
<dbReference type="InterPro" id="IPR050753">
    <property type="entry name" value="Peptidase_M14_domain"/>
</dbReference>
<dbReference type="SUPFAM" id="SSF49464">
    <property type="entry name" value="Carboxypeptidase regulatory domain-like"/>
    <property type="match status" value="1"/>
</dbReference>
<evidence type="ECO:0000259" key="9">
    <source>
        <dbReference type="PROSITE" id="PS52035"/>
    </source>
</evidence>
<evidence type="ECO:0000256" key="4">
    <source>
        <dbReference type="ARBA" id="ARBA00022801"/>
    </source>
</evidence>
<dbReference type="CDD" id="cd18173">
    <property type="entry name" value="M14_CP_bacteria"/>
    <property type="match status" value="1"/>
</dbReference>
<keyword evidence="4" id="KW-0378">Hydrolase</keyword>
<dbReference type="Gene3D" id="2.60.40.1120">
    <property type="entry name" value="Carboxypeptidase-like, regulatory domain"/>
    <property type="match status" value="1"/>
</dbReference>
<accession>A0ABV6Q501</accession>
<keyword evidence="3" id="KW-0479">Metal-binding</keyword>
<dbReference type="PANTHER" id="PTHR11532:SF57">
    <property type="entry name" value="CARBOXYPEPTIDASE D, B"/>
    <property type="match status" value="1"/>
</dbReference>
<keyword evidence="5" id="KW-0862">Zinc</keyword>
<evidence type="ECO:0000256" key="6">
    <source>
        <dbReference type="ARBA" id="ARBA00023180"/>
    </source>
</evidence>
<dbReference type="Pfam" id="PF13620">
    <property type="entry name" value="CarboxypepD_reg"/>
    <property type="match status" value="1"/>
</dbReference>
<dbReference type="PRINTS" id="PR00765">
    <property type="entry name" value="CRBOXYPTASEA"/>
</dbReference>
<dbReference type="EMBL" id="JBHLTQ010000001">
    <property type="protein sequence ID" value="MFC0603352.1"/>
    <property type="molecule type" value="Genomic_DNA"/>
</dbReference>
<feature type="domain" description="Peptidase M14" evidence="9">
    <location>
        <begin position="123"/>
        <end position="444"/>
    </location>
</feature>
<evidence type="ECO:0000256" key="2">
    <source>
        <dbReference type="ARBA" id="ARBA00005988"/>
    </source>
</evidence>
<dbReference type="PROSITE" id="PS52035">
    <property type="entry name" value="PEPTIDASE_M14"/>
    <property type="match status" value="1"/>
</dbReference>
<keyword evidence="6" id="KW-0325">Glycoprotein</keyword>
<feature type="active site" description="Proton donor/acceptor" evidence="7">
    <location>
        <position position="414"/>
    </location>
</feature>
<dbReference type="SUPFAM" id="SSF53187">
    <property type="entry name" value="Zn-dependent exopeptidases"/>
    <property type="match status" value="1"/>
</dbReference>
<organism evidence="10 11">
    <name type="scientific">Winogradskyella pulchriflava</name>
    <dbReference type="NCBI Taxonomy" id="1110688"/>
    <lineage>
        <taxon>Bacteria</taxon>
        <taxon>Pseudomonadati</taxon>
        <taxon>Bacteroidota</taxon>
        <taxon>Flavobacteriia</taxon>
        <taxon>Flavobacteriales</taxon>
        <taxon>Flavobacteriaceae</taxon>
        <taxon>Winogradskyella</taxon>
    </lineage>
</organism>
<keyword evidence="10" id="KW-0645">Protease</keyword>
<protein>
    <submittedName>
        <fullName evidence="10">M14 family zinc carboxypeptidase</fullName>
    </submittedName>
</protein>
<keyword evidence="10" id="KW-0121">Carboxypeptidase</keyword>
<feature type="chain" id="PRO_5046909374" evidence="8">
    <location>
        <begin position="21"/>
        <end position="574"/>
    </location>
</feature>
<dbReference type="InterPro" id="IPR057247">
    <property type="entry name" value="CARBOXYPEPT_ZN_2"/>
</dbReference>
<sequence length="574" mass="64713">MKKVILALAAIILFICSINAQDLEKQKAENYLSQQGELIFTFKIEDPSQLESFTQNISLVNFDRDTKTVKAWANETQFRHFETFNIPYKVPISENEVDERALYDVRPLANRTATSTLTFPLSSYPTYAEYAQQMQDFEDDYPALVEKVSIGTTTEGDKELLFVKISDNVSIDEAEPKLMFTSSMHGDEIAGYPMMLTLIDYILKVYSDTNHADHARVKNLVENAEIWINPSANPDGTYYNSPSNTSVAKARRGNANNIDLNRNYPDNVMGDHPDGEFYQKETIAFMNFANAHNFVISANFHGGSELVNYPFDNAYASSQYTHADTDWFELIGVEYATHCQKAANAGTTSTPTYNNKIAYMTDDNDWDENVGDSVWHNNYQQSPGVTHGAEWYRVYGGRQDYMNFYQQCREVTIELSDTKLLQESLLVDYWYYNKDALLAYLTQGTYGFRGIVKDAITNNPIEDVKVTVINHDAYGSEVYTDNHGAFYRPIKDGTYSLLFEASYYQPVVVSSQSISDGSTVVLPDVLLMPISPSVSSNLSTSSITTTPATINQTSTDAAFDINYSETGVTPWTDF</sequence>
<gene>
    <name evidence="10" type="ORF">ACFFGA_02220</name>
</gene>
<name>A0ABV6Q501_9FLAO</name>
<keyword evidence="11" id="KW-1185">Reference proteome</keyword>
<dbReference type="InterPro" id="IPR000834">
    <property type="entry name" value="Peptidase_M14"/>
</dbReference>
<evidence type="ECO:0000256" key="8">
    <source>
        <dbReference type="SAM" id="SignalP"/>
    </source>
</evidence>
<dbReference type="Proteomes" id="UP001589832">
    <property type="component" value="Unassembled WGS sequence"/>
</dbReference>
<dbReference type="GO" id="GO:0004180">
    <property type="term" value="F:carboxypeptidase activity"/>
    <property type="evidence" value="ECO:0007669"/>
    <property type="project" value="UniProtKB-KW"/>
</dbReference>
<comment type="caution">
    <text evidence="10">The sequence shown here is derived from an EMBL/GenBank/DDBJ whole genome shotgun (WGS) entry which is preliminary data.</text>
</comment>
<dbReference type="PROSITE" id="PS00133">
    <property type="entry name" value="CARBOXYPEPT_ZN_2"/>
    <property type="match status" value="1"/>
</dbReference>
<evidence type="ECO:0000313" key="10">
    <source>
        <dbReference type="EMBL" id="MFC0603352.1"/>
    </source>
</evidence>
<dbReference type="InterPro" id="IPR008969">
    <property type="entry name" value="CarboxyPept-like_regulatory"/>
</dbReference>
<dbReference type="SMART" id="SM00631">
    <property type="entry name" value="Zn_pept"/>
    <property type="match status" value="1"/>
</dbReference>
<keyword evidence="8" id="KW-0732">Signal</keyword>
<evidence type="ECO:0000256" key="7">
    <source>
        <dbReference type="PROSITE-ProRule" id="PRU01379"/>
    </source>
</evidence>
<comment type="similarity">
    <text evidence="2 7">Belongs to the peptidase M14 family.</text>
</comment>
<dbReference type="Pfam" id="PF00246">
    <property type="entry name" value="Peptidase_M14"/>
    <property type="match status" value="1"/>
</dbReference>
<proteinExistence type="inferred from homology"/>